<accession>A0AAN9AFY2</accession>
<reference evidence="2 3" key="1">
    <citation type="submission" date="2023-11" db="EMBL/GenBank/DDBJ databases">
        <title>Halocaridina rubra genome assembly.</title>
        <authorList>
            <person name="Smith C."/>
        </authorList>
    </citation>
    <scope>NUCLEOTIDE SEQUENCE [LARGE SCALE GENOMIC DNA]</scope>
    <source>
        <strain evidence="2">EP-1</strain>
        <tissue evidence="2">Whole</tissue>
    </source>
</reference>
<evidence type="ECO:0000313" key="2">
    <source>
        <dbReference type="EMBL" id="KAK7085372.1"/>
    </source>
</evidence>
<dbReference type="AlphaFoldDB" id="A0AAN9AFY2"/>
<evidence type="ECO:0000313" key="3">
    <source>
        <dbReference type="Proteomes" id="UP001381693"/>
    </source>
</evidence>
<feature type="domain" description="Dynein heavy chain tail" evidence="1">
    <location>
        <begin position="104"/>
        <end position="499"/>
    </location>
</feature>
<dbReference type="Pfam" id="PF08385">
    <property type="entry name" value="DHC_N1"/>
    <property type="match status" value="1"/>
</dbReference>
<proteinExistence type="predicted"/>
<keyword evidence="3" id="KW-1185">Reference proteome</keyword>
<feature type="non-terminal residue" evidence="2">
    <location>
        <position position="502"/>
    </location>
</feature>
<organism evidence="2 3">
    <name type="scientific">Halocaridina rubra</name>
    <name type="common">Hawaiian red shrimp</name>
    <dbReference type="NCBI Taxonomy" id="373956"/>
    <lineage>
        <taxon>Eukaryota</taxon>
        <taxon>Metazoa</taxon>
        <taxon>Ecdysozoa</taxon>
        <taxon>Arthropoda</taxon>
        <taxon>Crustacea</taxon>
        <taxon>Multicrustacea</taxon>
        <taxon>Malacostraca</taxon>
        <taxon>Eumalacostraca</taxon>
        <taxon>Eucarida</taxon>
        <taxon>Decapoda</taxon>
        <taxon>Pleocyemata</taxon>
        <taxon>Caridea</taxon>
        <taxon>Atyoidea</taxon>
        <taxon>Atyidae</taxon>
        <taxon>Halocaridina</taxon>
    </lineage>
</organism>
<gene>
    <name evidence="2" type="ORF">SK128_019935</name>
</gene>
<dbReference type="InterPro" id="IPR013594">
    <property type="entry name" value="Dynein_heavy_tail"/>
</dbReference>
<protein>
    <recommendedName>
        <fullName evidence="1">Dynein heavy chain tail domain-containing protein</fullName>
    </recommendedName>
</protein>
<dbReference type="EMBL" id="JAXCGZ010001093">
    <property type="protein sequence ID" value="KAK7085372.1"/>
    <property type="molecule type" value="Genomic_DNA"/>
</dbReference>
<evidence type="ECO:0000259" key="1">
    <source>
        <dbReference type="Pfam" id="PF08385"/>
    </source>
</evidence>
<comment type="caution">
    <text evidence="2">The sequence shown here is derived from an EMBL/GenBank/DDBJ whole genome shotgun (WGS) entry which is preliminary data.</text>
</comment>
<name>A0AAN9AFY2_HALRR</name>
<dbReference type="Proteomes" id="UP001381693">
    <property type="component" value="Unassembled WGS sequence"/>
</dbReference>
<sequence>MSTTQHALPESLVGKPGIGHDLPYGLGAVWHGNLENNNSSKKMNSFGYTGLDIKNTTLDDLRKLWTNNYVDIATALSYIHSHPGKIIGSAYLSKTEDKETLLEIANSVSPLAERHTEYADCYRSLFYLEKFFRVVSEGTLEALKGHASGLMEILEVIWRLGKKDGISSKVQTILESAVRSLVELVTQELRPVNLLPSGMREPNALLSSQARVKGALEIVEEWETIIKKCGDSINASAKRQRDGRQDFDPHKVLGTIASIRSICEDLNEIMEILLEAQVIFSGEWSALIRVQDPDQLKNITSQVLRVLTAYDFNIFSTRNYDRWVRQKDDFQLAVQKWESAVITAIHESFKDRLTSELVTAVAGVLGKEPCRSLFKELLISRLPDLLSAFASEVKGIRADFKAQQKIERPGTQAPMSGKVRWMSTYLTKRLAAWTTLKDLYSQYQKSSAGGELWTEVGSEVEEVQLEVEGARMKMVTEWSERVTQQIPKLLVTPVLSRNPNHE</sequence>